<dbReference type="AlphaFoldDB" id="A0A0A9FEG2"/>
<accession>A0A0A9FEG2</accession>
<dbReference type="EMBL" id="GBRH01189375">
    <property type="protein sequence ID" value="JAE08521.1"/>
    <property type="molecule type" value="Transcribed_RNA"/>
</dbReference>
<evidence type="ECO:0000313" key="1">
    <source>
        <dbReference type="EMBL" id="JAE08521.1"/>
    </source>
</evidence>
<sequence length="41" mass="4733">MHHPWLAAARSLTPAISPLLDEWNTMVEPVCTEERCRWSPT</sequence>
<proteinExistence type="predicted"/>
<reference evidence="1" key="1">
    <citation type="submission" date="2014-09" db="EMBL/GenBank/DDBJ databases">
        <authorList>
            <person name="Magalhaes I.L.F."/>
            <person name="Oliveira U."/>
            <person name="Santos F.R."/>
            <person name="Vidigal T.H.D.A."/>
            <person name="Brescovit A.D."/>
            <person name="Santos A.J."/>
        </authorList>
    </citation>
    <scope>NUCLEOTIDE SEQUENCE</scope>
    <source>
        <tissue evidence="1">Shoot tissue taken approximately 20 cm above the soil surface</tissue>
    </source>
</reference>
<protein>
    <submittedName>
        <fullName evidence="1">Uncharacterized protein</fullName>
    </submittedName>
</protein>
<organism evidence="1">
    <name type="scientific">Arundo donax</name>
    <name type="common">Giant reed</name>
    <name type="synonym">Donax arundinaceus</name>
    <dbReference type="NCBI Taxonomy" id="35708"/>
    <lineage>
        <taxon>Eukaryota</taxon>
        <taxon>Viridiplantae</taxon>
        <taxon>Streptophyta</taxon>
        <taxon>Embryophyta</taxon>
        <taxon>Tracheophyta</taxon>
        <taxon>Spermatophyta</taxon>
        <taxon>Magnoliopsida</taxon>
        <taxon>Liliopsida</taxon>
        <taxon>Poales</taxon>
        <taxon>Poaceae</taxon>
        <taxon>PACMAD clade</taxon>
        <taxon>Arundinoideae</taxon>
        <taxon>Arundineae</taxon>
        <taxon>Arundo</taxon>
    </lineage>
</organism>
<name>A0A0A9FEG2_ARUDO</name>
<reference evidence="1" key="2">
    <citation type="journal article" date="2015" name="Data Brief">
        <title>Shoot transcriptome of the giant reed, Arundo donax.</title>
        <authorList>
            <person name="Barrero R.A."/>
            <person name="Guerrero F.D."/>
            <person name="Moolhuijzen P."/>
            <person name="Goolsby J.A."/>
            <person name="Tidwell J."/>
            <person name="Bellgard S.E."/>
            <person name="Bellgard M.I."/>
        </authorList>
    </citation>
    <scope>NUCLEOTIDE SEQUENCE</scope>
    <source>
        <tissue evidence="1">Shoot tissue taken approximately 20 cm above the soil surface</tissue>
    </source>
</reference>